<dbReference type="PANTHER" id="PTHR33603:SF1">
    <property type="entry name" value="RIBOSOMAL RNA LARGE SUBUNIT METHYLTRANSFERASE H"/>
    <property type="match status" value="1"/>
</dbReference>
<evidence type="ECO:0000256" key="3">
    <source>
        <dbReference type="ARBA" id="ARBA00022679"/>
    </source>
</evidence>
<dbReference type="InterPro" id="IPR029028">
    <property type="entry name" value="Alpha/beta_knot_MTases"/>
</dbReference>
<protein>
    <recommendedName>
        <fullName evidence="6">Ribosomal RNA large subunit methyltransferase H</fullName>
        <ecNumber evidence="6">2.1.1.177</ecNumber>
    </recommendedName>
    <alternativeName>
        <fullName evidence="6">23S rRNA (pseudouridine1915-N3)-methyltransferase</fullName>
    </alternativeName>
    <alternativeName>
        <fullName evidence="6">23S rRNA m3Psi1915 methyltransferase</fullName>
    </alternativeName>
    <alternativeName>
        <fullName evidence="6">rRNA (pseudouridine-N3-)-methyltransferase RlmH</fullName>
    </alternativeName>
</protein>
<feature type="binding site" evidence="6">
    <location>
        <begin position="127"/>
        <end position="132"/>
    </location>
    <ligand>
        <name>S-adenosyl-L-methionine</name>
        <dbReference type="ChEBI" id="CHEBI:59789"/>
    </ligand>
</feature>
<keyword evidence="1 6" id="KW-0698">rRNA processing</keyword>
<comment type="subcellular location">
    <subcellularLocation>
        <location evidence="6">Cytoplasm</location>
    </subcellularLocation>
</comment>
<dbReference type="Gene3D" id="3.40.1280.10">
    <property type="match status" value="1"/>
</dbReference>
<comment type="catalytic activity">
    <reaction evidence="6">
        <text>pseudouridine(1915) in 23S rRNA + S-adenosyl-L-methionine = N(3)-methylpseudouridine(1915) in 23S rRNA + S-adenosyl-L-homocysteine + H(+)</text>
        <dbReference type="Rhea" id="RHEA:42752"/>
        <dbReference type="Rhea" id="RHEA-COMP:10221"/>
        <dbReference type="Rhea" id="RHEA-COMP:10222"/>
        <dbReference type="ChEBI" id="CHEBI:15378"/>
        <dbReference type="ChEBI" id="CHEBI:57856"/>
        <dbReference type="ChEBI" id="CHEBI:59789"/>
        <dbReference type="ChEBI" id="CHEBI:65314"/>
        <dbReference type="ChEBI" id="CHEBI:74486"/>
        <dbReference type="EC" id="2.1.1.177"/>
    </reaction>
</comment>
<proteinExistence type="inferred from homology"/>
<dbReference type="InterPro" id="IPR003742">
    <property type="entry name" value="RlmH-like"/>
</dbReference>
<dbReference type="CDD" id="cd18081">
    <property type="entry name" value="RlmH-like"/>
    <property type="match status" value="1"/>
</dbReference>
<dbReference type="NCBIfam" id="NF000985">
    <property type="entry name" value="PRK00103.1-3"/>
    <property type="match status" value="1"/>
</dbReference>
<keyword evidence="2 6" id="KW-0489">Methyltransferase</keyword>
<feature type="binding site" evidence="6">
    <location>
        <position position="108"/>
    </location>
    <ligand>
        <name>S-adenosyl-L-methionine</name>
        <dbReference type="ChEBI" id="CHEBI:59789"/>
    </ligand>
</feature>
<keyword evidence="6" id="KW-0963">Cytoplasm</keyword>
<dbReference type="RefSeq" id="WP_131847800.1">
    <property type="nucleotide sequence ID" value="NZ_SLXV01000003.1"/>
</dbReference>
<dbReference type="EC" id="2.1.1.177" evidence="6"/>
<dbReference type="Proteomes" id="UP000294746">
    <property type="component" value="Unassembled WGS sequence"/>
</dbReference>
<feature type="binding site" evidence="6">
    <location>
        <position position="76"/>
    </location>
    <ligand>
        <name>S-adenosyl-L-methionine</name>
        <dbReference type="ChEBI" id="CHEBI:59789"/>
    </ligand>
</feature>
<evidence type="ECO:0000313" key="7">
    <source>
        <dbReference type="EMBL" id="TCP70280.1"/>
    </source>
</evidence>
<comment type="subunit">
    <text evidence="6">Homodimer.</text>
</comment>
<dbReference type="HAMAP" id="MF_00658">
    <property type="entry name" value="23SrRNA_methyltr_H"/>
    <property type="match status" value="1"/>
</dbReference>
<dbReference type="InterPro" id="IPR029026">
    <property type="entry name" value="tRNA_m1G_MTases_N"/>
</dbReference>
<dbReference type="PIRSF" id="PIRSF004505">
    <property type="entry name" value="MT_bac"/>
    <property type="match status" value="1"/>
</dbReference>
<sequence>MRIQLITIGKLKEKFLKQACDEYQKRLQAYAKIEIIELAEEKCSDQPSDAEIEQVLRKEGERILKALHSDSYAIVLAVNGEMASSPGLAKKLDHLTTYGHSHFSYIIGGSHGLSKDVYARSNWDLSLSKMTFPHQLMRVFLLEQIYRSCKINRGETYHK</sequence>
<evidence type="ECO:0000256" key="5">
    <source>
        <dbReference type="ARBA" id="ARBA00038303"/>
    </source>
</evidence>
<keyword evidence="3 6" id="KW-0808">Transferase</keyword>
<evidence type="ECO:0000256" key="2">
    <source>
        <dbReference type="ARBA" id="ARBA00022603"/>
    </source>
</evidence>
<name>A0A4R2S1Q0_9BACL</name>
<dbReference type="Pfam" id="PF02590">
    <property type="entry name" value="SPOUT_MTase"/>
    <property type="match status" value="1"/>
</dbReference>
<reference evidence="7 8" key="1">
    <citation type="submission" date="2019-03" db="EMBL/GenBank/DDBJ databases">
        <title>Genomic Encyclopedia of Type Strains, Phase IV (KMG-IV): sequencing the most valuable type-strain genomes for metagenomic binning, comparative biology and taxonomic classification.</title>
        <authorList>
            <person name="Goeker M."/>
        </authorList>
    </citation>
    <scope>NUCLEOTIDE SEQUENCE [LARGE SCALE GENOMIC DNA]</scope>
    <source>
        <strain evidence="7 8">DSM 46831</strain>
    </source>
</reference>
<keyword evidence="4 6" id="KW-0949">S-adenosyl-L-methionine</keyword>
<organism evidence="7 8">
    <name type="scientific">Baia soyae</name>
    <dbReference type="NCBI Taxonomy" id="1544746"/>
    <lineage>
        <taxon>Bacteria</taxon>
        <taxon>Bacillati</taxon>
        <taxon>Bacillota</taxon>
        <taxon>Bacilli</taxon>
        <taxon>Bacillales</taxon>
        <taxon>Thermoactinomycetaceae</taxon>
        <taxon>Baia</taxon>
    </lineage>
</organism>
<comment type="function">
    <text evidence="6">Specifically methylates the pseudouridine at position 1915 (m3Psi1915) in 23S rRNA.</text>
</comment>
<dbReference type="GO" id="GO:0070038">
    <property type="term" value="F:rRNA (pseudouridine-N3-)-methyltransferase activity"/>
    <property type="evidence" value="ECO:0007669"/>
    <property type="project" value="UniProtKB-UniRule"/>
</dbReference>
<accession>A0A4R2S1Q0</accession>
<evidence type="ECO:0000313" key="8">
    <source>
        <dbReference type="Proteomes" id="UP000294746"/>
    </source>
</evidence>
<keyword evidence="8" id="KW-1185">Reference proteome</keyword>
<dbReference type="AlphaFoldDB" id="A0A4R2S1Q0"/>
<dbReference type="PANTHER" id="PTHR33603">
    <property type="entry name" value="METHYLTRANSFERASE"/>
    <property type="match status" value="1"/>
</dbReference>
<comment type="caution">
    <text evidence="7">The sequence shown here is derived from an EMBL/GenBank/DDBJ whole genome shotgun (WGS) entry which is preliminary data.</text>
</comment>
<comment type="similarity">
    <text evidence="5 6">Belongs to the RNA methyltransferase RlmH family.</text>
</comment>
<dbReference type="SUPFAM" id="SSF75217">
    <property type="entry name" value="alpha/beta knot"/>
    <property type="match status" value="1"/>
</dbReference>
<dbReference type="OrthoDB" id="9806643at2"/>
<evidence type="ECO:0000256" key="1">
    <source>
        <dbReference type="ARBA" id="ARBA00022552"/>
    </source>
</evidence>
<evidence type="ECO:0000256" key="6">
    <source>
        <dbReference type="HAMAP-Rule" id="MF_00658"/>
    </source>
</evidence>
<gene>
    <name evidence="6" type="primary">rlmH</name>
    <name evidence="7" type="ORF">EDD57_10396</name>
</gene>
<dbReference type="NCBIfam" id="TIGR00246">
    <property type="entry name" value="tRNA_RlmH_YbeA"/>
    <property type="match status" value="1"/>
</dbReference>
<dbReference type="EMBL" id="SLXV01000003">
    <property type="protein sequence ID" value="TCP70280.1"/>
    <property type="molecule type" value="Genomic_DNA"/>
</dbReference>
<dbReference type="GO" id="GO:0005737">
    <property type="term" value="C:cytoplasm"/>
    <property type="evidence" value="ECO:0007669"/>
    <property type="project" value="UniProtKB-SubCell"/>
</dbReference>
<evidence type="ECO:0000256" key="4">
    <source>
        <dbReference type="ARBA" id="ARBA00022691"/>
    </source>
</evidence>